<name>A0A0W8G964_9ZZZZ</name>
<organism evidence="2">
    <name type="scientific">hydrocarbon metagenome</name>
    <dbReference type="NCBI Taxonomy" id="938273"/>
    <lineage>
        <taxon>unclassified sequences</taxon>
        <taxon>metagenomes</taxon>
        <taxon>ecological metagenomes</taxon>
    </lineage>
</organism>
<keyword evidence="1" id="KW-0812">Transmembrane</keyword>
<sequence length="75" mass="7878">MVAAEAAGVTGLSRHMDLERTSGQGGCGMKPWKRIVTLCLAVVFAAGMLGCAGANTPGSKQAEIFKRMQTSHRNN</sequence>
<gene>
    <name evidence="2" type="ORF">ASZ90_000439</name>
</gene>
<accession>A0A0W8G964</accession>
<proteinExistence type="predicted"/>
<dbReference type="EMBL" id="LNQE01000053">
    <property type="protein sequence ID" value="KUG29669.1"/>
    <property type="molecule type" value="Genomic_DNA"/>
</dbReference>
<evidence type="ECO:0000256" key="1">
    <source>
        <dbReference type="SAM" id="Phobius"/>
    </source>
</evidence>
<reference evidence="2" key="1">
    <citation type="journal article" date="2015" name="Proc. Natl. Acad. Sci. U.S.A.">
        <title>Networks of energetic and metabolic interactions define dynamics in microbial communities.</title>
        <authorList>
            <person name="Embree M."/>
            <person name="Liu J.K."/>
            <person name="Al-Bassam M.M."/>
            <person name="Zengler K."/>
        </authorList>
    </citation>
    <scope>NUCLEOTIDE SEQUENCE</scope>
</reference>
<protein>
    <submittedName>
        <fullName evidence="2">Uncharacterized protein</fullName>
    </submittedName>
</protein>
<dbReference type="AlphaFoldDB" id="A0A0W8G964"/>
<feature type="transmembrane region" description="Helical" evidence="1">
    <location>
        <begin position="35"/>
        <end position="58"/>
    </location>
</feature>
<keyword evidence="1" id="KW-1133">Transmembrane helix</keyword>
<keyword evidence="1" id="KW-0472">Membrane</keyword>
<comment type="caution">
    <text evidence="2">The sequence shown here is derived from an EMBL/GenBank/DDBJ whole genome shotgun (WGS) entry which is preliminary data.</text>
</comment>
<evidence type="ECO:0000313" key="2">
    <source>
        <dbReference type="EMBL" id="KUG29669.1"/>
    </source>
</evidence>